<evidence type="ECO:0000256" key="3">
    <source>
        <dbReference type="ARBA" id="ARBA00023163"/>
    </source>
</evidence>
<organism evidence="5 6">
    <name type="scientific">Streptomyces echinatus</name>
    <dbReference type="NCBI Taxonomy" id="67293"/>
    <lineage>
        <taxon>Bacteria</taxon>
        <taxon>Bacillati</taxon>
        <taxon>Actinomycetota</taxon>
        <taxon>Actinomycetes</taxon>
        <taxon>Kitasatosporales</taxon>
        <taxon>Streptomycetaceae</taxon>
        <taxon>Streptomyces</taxon>
    </lineage>
</organism>
<dbReference type="SUPFAM" id="SSF54909">
    <property type="entry name" value="Dimeric alpha+beta barrel"/>
    <property type="match status" value="1"/>
</dbReference>
<dbReference type="PANTHER" id="PTHR30154:SF34">
    <property type="entry name" value="TRANSCRIPTIONAL REGULATOR AZLB"/>
    <property type="match status" value="1"/>
</dbReference>
<dbReference type="Gene3D" id="1.10.10.10">
    <property type="entry name" value="Winged helix-like DNA-binding domain superfamily/Winged helix DNA-binding domain"/>
    <property type="match status" value="1"/>
</dbReference>
<dbReference type="InterPro" id="IPR019888">
    <property type="entry name" value="Tscrpt_reg_AsnC-like"/>
</dbReference>
<reference evidence="5 6" key="1">
    <citation type="submission" date="2020-08" db="EMBL/GenBank/DDBJ databases">
        <title>Genomic Encyclopedia of Type Strains, Phase III (KMG-III): the genomes of soil and plant-associated and newly described type strains.</title>
        <authorList>
            <person name="Whitman W."/>
        </authorList>
    </citation>
    <scope>NUCLEOTIDE SEQUENCE [LARGE SCALE GENOMIC DNA]</scope>
    <source>
        <strain evidence="5 6">CECT 3313</strain>
    </source>
</reference>
<name>A0A7W9PSW6_9ACTN</name>
<dbReference type="EMBL" id="JACHJK010000003">
    <property type="protein sequence ID" value="MBB5926662.1"/>
    <property type="molecule type" value="Genomic_DNA"/>
</dbReference>
<keyword evidence="6" id="KW-1185">Reference proteome</keyword>
<evidence type="ECO:0000256" key="1">
    <source>
        <dbReference type="ARBA" id="ARBA00023015"/>
    </source>
</evidence>
<dbReference type="PRINTS" id="PR00033">
    <property type="entry name" value="HTHASNC"/>
</dbReference>
<keyword evidence="2 5" id="KW-0238">DNA-binding</keyword>
<evidence type="ECO:0000256" key="2">
    <source>
        <dbReference type="ARBA" id="ARBA00023125"/>
    </source>
</evidence>
<dbReference type="Proteomes" id="UP000585836">
    <property type="component" value="Unassembled WGS sequence"/>
</dbReference>
<dbReference type="InterPro" id="IPR036390">
    <property type="entry name" value="WH_DNA-bd_sf"/>
</dbReference>
<dbReference type="InterPro" id="IPR000485">
    <property type="entry name" value="AsnC-type_HTH_dom"/>
</dbReference>
<dbReference type="GO" id="GO:0005829">
    <property type="term" value="C:cytosol"/>
    <property type="evidence" value="ECO:0007669"/>
    <property type="project" value="TreeGrafter"/>
</dbReference>
<keyword evidence="1" id="KW-0805">Transcription regulation</keyword>
<evidence type="ECO:0000313" key="6">
    <source>
        <dbReference type="Proteomes" id="UP000585836"/>
    </source>
</evidence>
<dbReference type="InterPro" id="IPR019887">
    <property type="entry name" value="Tscrpt_reg_AsnC/Lrp_C"/>
</dbReference>
<comment type="caution">
    <text evidence="5">The sequence shown here is derived from an EMBL/GenBank/DDBJ whole genome shotgun (WGS) entry which is preliminary data.</text>
</comment>
<proteinExistence type="predicted"/>
<evidence type="ECO:0000259" key="4">
    <source>
        <dbReference type="PROSITE" id="PS50956"/>
    </source>
</evidence>
<dbReference type="GO" id="GO:0043565">
    <property type="term" value="F:sequence-specific DNA binding"/>
    <property type="evidence" value="ECO:0007669"/>
    <property type="project" value="InterPro"/>
</dbReference>
<dbReference type="InterPro" id="IPR011008">
    <property type="entry name" value="Dimeric_a/b-barrel"/>
</dbReference>
<dbReference type="SMART" id="SM00344">
    <property type="entry name" value="HTH_ASNC"/>
    <property type="match status" value="1"/>
</dbReference>
<dbReference type="GO" id="GO:0043200">
    <property type="term" value="P:response to amino acid"/>
    <property type="evidence" value="ECO:0007669"/>
    <property type="project" value="TreeGrafter"/>
</dbReference>
<dbReference type="PROSITE" id="PS50956">
    <property type="entry name" value="HTH_ASNC_2"/>
    <property type="match status" value="1"/>
</dbReference>
<evidence type="ECO:0000313" key="5">
    <source>
        <dbReference type="EMBL" id="MBB5926662.1"/>
    </source>
</evidence>
<accession>A0A7W9PSW6</accession>
<dbReference type="PANTHER" id="PTHR30154">
    <property type="entry name" value="LEUCINE-RESPONSIVE REGULATORY PROTEIN"/>
    <property type="match status" value="1"/>
</dbReference>
<dbReference type="RefSeq" id="WP_184963506.1">
    <property type="nucleotide sequence ID" value="NZ_BAAAWF010000052.1"/>
</dbReference>
<gene>
    <name evidence="5" type="ORF">FHS34_002118</name>
</gene>
<protein>
    <submittedName>
        <fullName evidence="5">DNA-binding Lrp family transcriptional regulator</fullName>
    </submittedName>
</protein>
<dbReference type="Pfam" id="PF01037">
    <property type="entry name" value="AsnC_trans_reg"/>
    <property type="match status" value="1"/>
</dbReference>
<dbReference type="InterPro" id="IPR036388">
    <property type="entry name" value="WH-like_DNA-bd_sf"/>
</dbReference>
<dbReference type="SUPFAM" id="SSF46785">
    <property type="entry name" value="Winged helix' DNA-binding domain"/>
    <property type="match status" value="1"/>
</dbReference>
<dbReference type="Gene3D" id="3.30.70.920">
    <property type="match status" value="1"/>
</dbReference>
<dbReference type="AlphaFoldDB" id="A0A7W9PSW6"/>
<keyword evidence="3" id="KW-0804">Transcription</keyword>
<sequence>MARQGLDALDGRMLRLLRERPREGLLEIARRLGVARGTLQARLDRLTGSGVVTGYGPEVDVSALGHVVEAFTTFEVDQSAREAITARLRAVPQILEARIVTGPGDIWCRIAGTSNHHVQQVIDHVLEVPGVRRSTTVIALSEVIPYRVQPLVDEVAGLPANSDARRDRPVPGIRFED</sequence>
<feature type="domain" description="HTH asnC-type" evidence="4">
    <location>
        <begin position="6"/>
        <end position="67"/>
    </location>
</feature>
<dbReference type="Pfam" id="PF13404">
    <property type="entry name" value="HTH_AsnC-type"/>
    <property type="match status" value="1"/>
</dbReference>